<protein>
    <submittedName>
        <fullName evidence="2">Uncharacterized protein</fullName>
    </submittedName>
</protein>
<dbReference type="AlphaFoldDB" id="A0A940S5C1"/>
<evidence type="ECO:0000313" key="2">
    <source>
        <dbReference type="EMBL" id="MBP0492869.1"/>
    </source>
</evidence>
<dbReference type="Proteomes" id="UP000677537">
    <property type="component" value="Unassembled WGS sequence"/>
</dbReference>
<proteinExistence type="predicted"/>
<feature type="region of interest" description="Disordered" evidence="1">
    <location>
        <begin position="81"/>
        <end position="101"/>
    </location>
</feature>
<organism evidence="2 3">
    <name type="scientific">Roseomonas indoligenes</name>
    <dbReference type="NCBI Taxonomy" id="2820811"/>
    <lineage>
        <taxon>Bacteria</taxon>
        <taxon>Pseudomonadati</taxon>
        <taxon>Pseudomonadota</taxon>
        <taxon>Alphaproteobacteria</taxon>
        <taxon>Acetobacterales</taxon>
        <taxon>Roseomonadaceae</taxon>
        <taxon>Roseomonas</taxon>
    </lineage>
</organism>
<dbReference type="EMBL" id="JAGIZA010000004">
    <property type="protein sequence ID" value="MBP0492869.1"/>
    <property type="molecule type" value="Genomic_DNA"/>
</dbReference>
<sequence length="101" mass="10662">MMPHAVLSRRGAFGLAALFSLIQAKPAAEGRALARGIYGEVLEIRSFGEDICLDRAGAGPIIGEALHDVRTGQPVQGSWAAPLQGAPDAAPWGWDTLENVR</sequence>
<gene>
    <name evidence="2" type="ORF">J5Y10_08770</name>
</gene>
<name>A0A940S5C1_9PROT</name>
<accession>A0A940S5C1</accession>
<keyword evidence="3" id="KW-1185">Reference proteome</keyword>
<evidence type="ECO:0000256" key="1">
    <source>
        <dbReference type="SAM" id="MobiDB-lite"/>
    </source>
</evidence>
<evidence type="ECO:0000313" key="3">
    <source>
        <dbReference type="Proteomes" id="UP000677537"/>
    </source>
</evidence>
<reference evidence="2" key="1">
    <citation type="submission" date="2021-03" db="EMBL/GenBank/DDBJ databases">
        <authorList>
            <person name="So Y."/>
        </authorList>
    </citation>
    <scope>NUCLEOTIDE SEQUENCE</scope>
    <source>
        <strain evidence="2">SG15</strain>
    </source>
</reference>
<dbReference type="RefSeq" id="WP_209372736.1">
    <property type="nucleotide sequence ID" value="NZ_JAGIZA010000004.1"/>
</dbReference>
<comment type="caution">
    <text evidence="2">The sequence shown here is derived from an EMBL/GenBank/DDBJ whole genome shotgun (WGS) entry which is preliminary data.</text>
</comment>